<dbReference type="InterPro" id="IPR035979">
    <property type="entry name" value="RBD_domain_sf"/>
</dbReference>
<organism evidence="1 2">
    <name type="scientific">Arxiozyma heterogenica</name>
    <dbReference type="NCBI Taxonomy" id="278026"/>
    <lineage>
        <taxon>Eukaryota</taxon>
        <taxon>Fungi</taxon>
        <taxon>Dikarya</taxon>
        <taxon>Ascomycota</taxon>
        <taxon>Saccharomycotina</taxon>
        <taxon>Saccharomycetes</taxon>
        <taxon>Saccharomycetales</taxon>
        <taxon>Saccharomycetaceae</taxon>
        <taxon>Arxiozyma</taxon>
    </lineage>
</organism>
<comment type="caution">
    <text evidence="1">The sequence shown here is derived from an EMBL/GenBank/DDBJ whole genome shotgun (WGS) entry which is preliminary data.</text>
</comment>
<evidence type="ECO:0000313" key="1">
    <source>
        <dbReference type="EMBL" id="KAK5780004.1"/>
    </source>
</evidence>
<accession>A0AAN7W2Q8</accession>
<proteinExistence type="predicted"/>
<dbReference type="AlphaFoldDB" id="A0AAN7W2Q8"/>
<dbReference type="EMBL" id="JAWIZZ010000045">
    <property type="protein sequence ID" value="KAK5780004.1"/>
    <property type="molecule type" value="Genomic_DNA"/>
</dbReference>
<keyword evidence="2" id="KW-1185">Reference proteome</keyword>
<protein>
    <recommendedName>
        <fullName evidence="3">RRM domain-containing protein</fullName>
    </recommendedName>
</protein>
<dbReference type="GO" id="GO:0003676">
    <property type="term" value="F:nucleic acid binding"/>
    <property type="evidence" value="ECO:0007669"/>
    <property type="project" value="InterPro"/>
</dbReference>
<dbReference type="SUPFAM" id="SSF54928">
    <property type="entry name" value="RNA-binding domain, RBD"/>
    <property type="match status" value="1"/>
</dbReference>
<sequence>MDNFQRVDIFNENPYTQLTSSKANKSLRIHSTGRERTFRRLFGLLRSAKNNTAFNNRDQPQLKTGKKLTDLPTFHSIKHFTCLDKDVPNYQKNQDKLVFNLNAHAIAQTGSIHAEAEIFNHIFNNTYDSIRECSNDLNTRICFQNIPNDTGITSIISQIVGGPLKRIRVIHNNDKRGTLKEVQIEFKNRMGAEAFMRYGCRSHFKINGVHLEPQWSLYHYSEKSIPNFKLYNGEEVSRSLVLKKYSDKLKKSSHCKELNIPLYPLNVCDIINDFSKFGKIISVVPVVSRKLCISIFYMDIQSSINAIEAYHKEGSPLFLKYSKVWLVWFGKDVSDTPSLEF</sequence>
<evidence type="ECO:0000313" key="2">
    <source>
        <dbReference type="Proteomes" id="UP001306508"/>
    </source>
</evidence>
<name>A0AAN7W2Q8_9SACH</name>
<reference evidence="2" key="1">
    <citation type="submission" date="2023-07" db="EMBL/GenBank/DDBJ databases">
        <title>A draft genome of Kazachstania heterogenica Y-27499.</title>
        <authorList>
            <person name="Donic C."/>
            <person name="Kralova J.S."/>
            <person name="Fidel L."/>
            <person name="Ben-Dor S."/>
            <person name="Jung S."/>
        </authorList>
    </citation>
    <scope>NUCLEOTIDE SEQUENCE [LARGE SCALE GENOMIC DNA]</scope>
    <source>
        <strain evidence="2">Y27499</strain>
    </source>
</reference>
<gene>
    <name evidence="1" type="ORF">RI543_002544</name>
</gene>
<evidence type="ECO:0008006" key="3">
    <source>
        <dbReference type="Google" id="ProtNLM"/>
    </source>
</evidence>
<dbReference type="Proteomes" id="UP001306508">
    <property type="component" value="Unassembled WGS sequence"/>
</dbReference>